<dbReference type="InterPro" id="IPR016435">
    <property type="entry name" value="DPH1/DPH2"/>
</dbReference>
<dbReference type="NCBIfam" id="TIGR00322">
    <property type="entry name" value="diphth2_R"/>
    <property type="match status" value="1"/>
</dbReference>
<gene>
    <name evidence="12" type="ORF">HHI36_019211</name>
</gene>
<comment type="pathway">
    <text evidence="1 11">Protein modification; peptidyl-diphthamide biosynthesis.</text>
</comment>
<dbReference type="SFLD" id="SFLDG01121">
    <property type="entry name" value="Diphthamide_biosynthesis"/>
    <property type="match status" value="1"/>
</dbReference>
<keyword evidence="6 11" id="KW-0949">S-adenosyl-L-methionine</keyword>
<keyword evidence="11" id="KW-0004">4Fe-4S</keyword>
<evidence type="ECO:0000256" key="4">
    <source>
        <dbReference type="ARBA" id="ARBA00021915"/>
    </source>
</evidence>
<evidence type="ECO:0000256" key="11">
    <source>
        <dbReference type="PIRNR" id="PIRNR004967"/>
    </source>
</evidence>
<organism evidence="12 13">
    <name type="scientific">Cryptolaemus montrouzieri</name>
    <dbReference type="NCBI Taxonomy" id="559131"/>
    <lineage>
        <taxon>Eukaryota</taxon>
        <taxon>Metazoa</taxon>
        <taxon>Ecdysozoa</taxon>
        <taxon>Arthropoda</taxon>
        <taxon>Hexapoda</taxon>
        <taxon>Insecta</taxon>
        <taxon>Pterygota</taxon>
        <taxon>Neoptera</taxon>
        <taxon>Endopterygota</taxon>
        <taxon>Coleoptera</taxon>
        <taxon>Polyphaga</taxon>
        <taxon>Cucujiformia</taxon>
        <taxon>Coccinelloidea</taxon>
        <taxon>Coccinellidae</taxon>
        <taxon>Scymninae</taxon>
        <taxon>Scymnini</taxon>
        <taxon>Cryptolaemus</taxon>
    </lineage>
</organism>
<evidence type="ECO:0000256" key="2">
    <source>
        <dbReference type="ARBA" id="ARBA00010173"/>
    </source>
</evidence>
<dbReference type="EMBL" id="JABFTP020000165">
    <property type="protein sequence ID" value="KAL3285087.1"/>
    <property type="molecule type" value="Genomic_DNA"/>
</dbReference>
<keyword evidence="5 11" id="KW-0808">Transferase</keyword>
<sequence length="405" mass="45627">MGEPVENALVVRAKPARRIFKANKITKVPQSLLDDPKLKAAIDNLPKNYNFEIPKILWRIKETNSKTVALQMPEGLLLYATTIADIIEDFSDAETIIMGDVTYGACCIDDLTAKSLGVDLMVHFGHSCLVTVDQTKGIKVLYIFVDIKIDPLHFLETIKYNFPKTTKLGLVSTIQFLTTLQAVANKLKEFEYEVILPQSKPLSAGEILGCTAPALKCTDAVIYLGDGRFHLEAIMIANPKIQAYKYDPYKKEFTREYYEYDKMVSIRRKNIDKSSNSKNFGVIMGTLGRQGNINVVEHTRKSLEDKDKRVAVILLSEIFPKKLELFPQLDTFVQIACPRLSIDWGESFSKPLLTPYELTVAIGNMQWHHENKYPMDFYASSSLGPWTPNHKPGVDESKSCCGKCA</sequence>
<protein>
    <recommendedName>
        <fullName evidence="4 11">2-(3-amino-3-carboxypropyl)histidine synthase subunit 1</fullName>
        <ecNumber evidence="3 11">2.5.1.108</ecNumber>
    </recommendedName>
</protein>
<dbReference type="NCBIfam" id="TIGR03682">
    <property type="entry name" value="arCOG04112"/>
    <property type="match status" value="1"/>
</dbReference>
<keyword evidence="9" id="KW-0411">Iron-sulfur</keyword>
<evidence type="ECO:0000256" key="5">
    <source>
        <dbReference type="ARBA" id="ARBA00022679"/>
    </source>
</evidence>
<keyword evidence="8" id="KW-0408">Iron</keyword>
<dbReference type="PIRSF" id="PIRSF004967">
    <property type="entry name" value="DPH1"/>
    <property type="match status" value="1"/>
</dbReference>
<dbReference type="FunFam" id="3.40.50.11860:FF:000002">
    <property type="entry name" value="2-(3-amino-3-carboxypropyl)histidine synthase subunit 1"/>
    <property type="match status" value="1"/>
</dbReference>
<dbReference type="GO" id="GO:0017183">
    <property type="term" value="P:protein histidyl modification to diphthamide"/>
    <property type="evidence" value="ECO:0007669"/>
    <property type="project" value="UniProtKB-UniRule"/>
</dbReference>
<dbReference type="PANTHER" id="PTHR10762:SF1">
    <property type="entry name" value="2-(3-AMINO-3-CARBOXYPROPYL)HISTIDINE SYNTHASE SUBUNIT 1"/>
    <property type="match status" value="1"/>
</dbReference>
<evidence type="ECO:0000313" key="13">
    <source>
        <dbReference type="Proteomes" id="UP001516400"/>
    </source>
</evidence>
<dbReference type="Gene3D" id="3.40.50.11840">
    <property type="entry name" value="Diphthamide synthesis DPH1/DPH2 domain 1"/>
    <property type="match status" value="1"/>
</dbReference>
<dbReference type="Gene3D" id="3.40.50.11850">
    <property type="entry name" value="Diphthamide synthesis DPH1/DPH2 domain 2"/>
    <property type="match status" value="1"/>
</dbReference>
<evidence type="ECO:0000256" key="9">
    <source>
        <dbReference type="ARBA" id="ARBA00023014"/>
    </source>
</evidence>
<dbReference type="InterPro" id="IPR042264">
    <property type="entry name" value="DPH1/DPH2_2"/>
</dbReference>
<comment type="cofactor">
    <cofactor evidence="11">
        <name>[4Fe-4S] cluster</name>
        <dbReference type="ChEBI" id="CHEBI:49883"/>
    </cofactor>
    <text evidence="11">Binds 1 [4Fe-4S] cluster per subunit. The cluster is coordinated with 3 cysteines and an exchangeable S-adenosyl-L-methionine.</text>
</comment>
<reference evidence="12 13" key="1">
    <citation type="journal article" date="2021" name="BMC Biol.">
        <title>Horizontally acquired antibacterial genes associated with adaptive radiation of ladybird beetles.</title>
        <authorList>
            <person name="Li H.S."/>
            <person name="Tang X.F."/>
            <person name="Huang Y.H."/>
            <person name="Xu Z.Y."/>
            <person name="Chen M.L."/>
            <person name="Du X.Y."/>
            <person name="Qiu B.Y."/>
            <person name="Chen P.T."/>
            <person name="Zhang W."/>
            <person name="Slipinski A."/>
            <person name="Escalona H.E."/>
            <person name="Waterhouse R.M."/>
            <person name="Zwick A."/>
            <person name="Pang H."/>
        </authorList>
    </citation>
    <scope>NUCLEOTIDE SEQUENCE [LARGE SCALE GENOMIC DNA]</scope>
    <source>
        <strain evidence="12">SYSU2018</strain>
    </source>
</reference>
<accession>A0ABD2P306</accession>
<dbReference type="Pfam" id="PF01866">
    <property type="entry name" value="Diphthamide_syn"/>
    <property type="match status" value="1"/>
</dbReference>
<comment type="similarity">
    <text evidence="2 11">Belongs to the DPH1/DPH2 family. DPH1 subfamily.</text>
</comment>
<keyword evidence="13" id="KW-1185">Reference proteome</keyword>
<evidence type="ECO:0000256" key="3">
    <source>
        <dbReference type="ARBA" id="ARBA00012221"/>
    </source>
</evidence>
<dbReference type="AlphaFoldDB" id="A0ABD2P306"/>
<evidence type="ECO:0000256" key="10">
    <source>
        <dbReference type="ARBA" id="ARBA00048403"/>
    </source>
</evidence>
<dbReference type="GO" id="GO:0051539">
    <property type="term" value="F:4 iron, 4 sulfur cluster binding"/>
    <property type="evidence" value="ECO:0007669"/>
    <property type="project" value="UniProtKB-UniRule"/>
</dbReference>
<dbReference type="PANTHER" id="PTHR10762">
    <property type="entry name" value="DIPHTHAMIDE BIOSYNTHESIS PROTEIN"/>
    <property type="match status" value="1"/>
</dbReference>
<dbReference type="Proteomes" id="UP001516400">
    <property type="component" value="Unassembled WGS sequence"/>
</dbReference>
<dbReference type="InterPro" id="IPR035435">
    <property type="entry name" value="DPH1/DPH2_euk_archaea"/>
</dbReference>
<dbReference type="SFLD" id="SFLDS00032">
    <property type="entry name" value="Radical_SAM_3-amino-3-carboxyp"/>
    <property type="match status" value="1"/>
</dbReference>
<evidence type="ECO:0000256" key="6">
    <source>
        <dbReference type="ARBA" id="ARBA00022691"/>
    </source>
</evidence>
<comment type="catalytic activity">
    <reaction evidence="10 11">
        <text>L-histidyl-[translation elongation factor 2] + S-adenosyl-L-methionine = 2-[(3S)-amino-3-carboxypropyl]-L-histidyl-[translation elongation factor 2] + S-methyl-5'-thioadenosine + H(+)</text>
        <dbReference type="Rhea" id="RHEA:36783"/>
        <dbReference type="Rhea" id="RHEA-COMP:9748"/>
        <dbReference type="Rhea" id="RHEA-COMP:9749"/>
        <dbReference type="ChEBI" id="CHEBI:15378"/>
        <dbReference type="ChEBI" id="CHEBI:17509"/>
        <dbReference type="ChEBI" id="CHEBI:29979"/>
        <dbReference type="ChEBI" id="CHEBI:59789"/>
        <dbReference type="ChEBI" id="CHEBI:73995"/>
        <dbReference type="EC" id="2.5.1.108"/>
    </reaction>
</comment>
<dbReference type="InterPro" id="IPR042265">
    <property type="entry name" value="DPH1/DPH2_3"/>
</dbReference>
<evidence type="ECO:0000313" key="12">
    <source>
        <dbReference type="EMBL" id="KAL3285087.1"/>
    </source>
</evidence>
<proteinExistence type="inferred from homology"/>
<comment type="caution">
    <text evidence="12">The sequence shown here is derived from an EMBL/GenBank/DDBJ whole genome shotgun (WGS) entry which is preliminary data.</text>
</comment>
<evidence type="ECO:0000256" key="7">
    <source>
        <dbReference type="ARBA" id="ARBA00022723"/>
    </source>
</evidence>
<dbReference type="GO" id="GO:0090560">
    <property type="term" value="F:2-(3-amino-3-carboxypropyl)histidine synthase activity"/>
    <property type="evidence" value="ECO:0007669"/>
    <property type="project" value="UniProtKB-UniRule"/>
</dbReference>
<dbReference type="FunFam" id="3.40.50.11850:FF:000001">
    <property type="entry name" value="2-(3-amino-3-carboxypropyl)histidine synthase subunit 1"/>
    <property type="match status" value="1"/>
</dbReference>
<evidence type="ECO:0000256" key="8">
    <source>
        <dbReference type="ARBA" id="ARBA00023004"/>
    </source>
</evidence>
<dbReference type="EC" id="2.5.1.108" evidence="3 11"/>
<dbReference type="InterPro" id="IPR042263">
    <property type="entry name" value="DPH1/DPH2_1"/>
</dbReference>
<evidence type="ECO:0000256" key="1">
    <source>
        <dbReference type="ARBA" id="ARBA00005156"/>
    </source>
</evidence>
<name>A0ABD2P306_9CUCU</name>
<comment type="function">
    <text evidence="11">Catalyzes the first step of diphthamide biosynthesis, a post-translational modification of histidine which occurs in elongation factor 2.</text>
</comment>
<dbReference type="FunFam" id="3.40.50.11840:FF:000001">
    <property type="entry name" value="2-(3-amino-3-carboxypropyl)histidine synthase subunit 1"/>
    <property type="match status" value="1"/>
</dbReference>
<dbReference type="GO" id="GO:0046872">
    <property type="term" value="F:metal ion binding"/>
    <property type="evidence" value="ECO:0007669"/>
    <property type="project" value="UniProtKB-KW"/>
</dbReference>
<dbReference type="InterPro" id="IPR022428">
    <property type="entry name" value="Dph2_arc"/>
</dbReference>
<keyword evidence="7" id="KW-0479">Metal-binding</keyword>
<dbReference type="Gene3D" id="3.40.50.11860">
    <property type="entry name" value="Diphthamide synthesis DPH1/DPH2 domain 3"/>
    <property type="match status" value="1"/>
</dbReference>